<feature type="compositionally biased region" description="Polar residues" evidence="1">
    <location>
        <begin position="449"/>
        <end position="462"/>
    </location>
</feature>
<sequence length="831" mass="90619">MTKRSFLLHSTGSFWKGTEEDRQDAGFPDDVDHMMLAFHPKTNRSGNTCASGCSHPFTLRYRTNSSGCAIHQLTDGPVPNSSRSSLGSQKQQLKFINRHRASLPDDRQVTFRQIITAMNAPAEALRSSRESFDSVHSLPPVHLVGASDSPSSSCKAETVLSHEECQPITDLSDSLSLSPSHGSSKVPQSQPSVPTDAGDPERRPSNVSETESVNSSVGGETVVHDSEPSLEAGILKEKEFERTIQTEEVGAEMVQEAYDWPAHLAGASDSTSSSRKAETVLSHEECQPITDLSDSLSLSPSHGSSKVPQSQPSVSTDAGDPERRPSIVSETDSVNSSVGGETVVHESEPSLEVDMLEEREFERTAQNEELRSETVRRNSSLCLEDSIHGQKNWPVMVATENVIDKSGSLLDETLLPDSPNSNNLSESIPKAVTDDVVDQAPSEVRKGTSMETVSKSFSASNHSLKESRGGPELLADDDSLHTVVEQASVEGEKEPFSADAAQSEVQPVHTDVVETADSPASNLYLPDPENDYLNESTSTIAVAEEQNYQNAQQAHIEAVVQEGASSEIQCEALSGEATIVSEEEKDQGFVDHVAAEEESQRSVEVQQLYASSDVPEESPKEYLPETALRSLRSSPSNGHQITQESALTKDAPSEQNKEKSETEDESSKCPKSIPADTVTADAVLRHEEPQLPEELCGPHPTVTTNSDREAVTLDTNCELAGSEFTTNTQERAKDKIPVTAVLPKRHEQNVAENTRTMVHQEATVMDSFARVIVPEIRIEDYSQMPLEMTHPLPHTMASTPEFTEERVEQRSTLLDNSTDHVHGEHDETETF</sequence>
<gene>
    <name evidence="2" type="ORF">TR147528</name>
</gene>
<feature type="region of interest" description="Disordered" evidence="1">
    <location>
        <begin position="265"/>
        <end position="350"/>
    </location>
</feature>
<accession>A0A0X3PP14</accession>
<feature type="region of interest" description="Disordered" evidence="1">
    <location>
        <begin position="799"/>
        <end position="831"/>
    </location>
</feature>
<dbReference type="AlphaFoldDB" id="A0A0X3PP14"/>
<feature type="region of interest" description="Disordered" evidence="1">
    <location>
        <begin position="441"/>
        <end position="475"/>
    </location>
</feature>
<protein>
    <submittedName>
        <fullName evidence="2">Uncharacterized protein</fullName>
    </submittedName>
</protein>
<evidence type="ECO:0000313" key="2">
    <source>
        <dbReference type="EMBL" id="JAP53439.1"/>
    </source>
</evidence>
<feature type="region of interest" description="Disordered" evidence="1">
    <location>
        <begin position="166"/>
        <end position="235"/>
    </location>
</feature>
<name>A0A0X3PP14_SCHSO</name>
<feature type="compositionally biased region" description="Low complexity" evidence="1">
    <location>
        <begin position="292"/>
        <end position="315"/>
    </location>
</feature>
<organism evidence="2">
    <name type="scientific">Schistocephalus solidus</name>
    <name type="common">Tapeworm</name>
    <dbReference type="NCBI Taxonomy" id="70667"/>
    <lineage>
        <taxon>Eukaryota</taxon>
        <taxon>Metazoa</taxon>
        <taxon>Spiralia</taxon>
        <taxon>Lophotrochozoa</taxon>
        <taxon>Platyhelminthes</taxon>
        <taxon>Cestoda</taxon>
        <taxon>Eucestoda</taxon>
        <taxon>Diphyllobothriidea</taxon>
        <taxon>Diphyllobothriidae</taxon>
        <taxon>Schistocephalus</taxon>
    </lineage>
</organism>
<feature type="compositionally biased region" description="Polar residues" evidence="1">
    <location>
        <begin position="328"/>
        <end position="339"/>
    </location>
</feature>
<dbReference type="EMBL" id="GEEE01009786">
    <property type="protein sequence ID" value="JAP53439.1"/>
    <property type="molecule type" value="Transcribed_RNA"/>
</dbReference>
<proteinExistence type="predicted"/>
<feature type="compositionally biased region" description="Basic and acidic residues" evidence="1">
    <location>
        <begin position="275"/>
        <end position="286"/>
    </location>
</feature>
<feature type="region of interest" description="Disordered" evidence="1">
    <location>
        <begin position="596"/>
        <end position="675"/>
    </location>
</feature>
<evidence type="ECO:0000256" key="1">
    <source>
        <dbReference type="SAM" id="MobiDB-lite"/>
    </source>
</evidence>
<feature type="compositionally biased region" description="Low complexity" evidence="1">
    <location>
        <begin position="171"/>
        <end position="194"/>
    </location>
</feature>
<feature type="compositionally biased region" description="Basic and acidic residues" evidence="1">
    <location>
        <begin position="651"/>
        <end position="668"/>
    </location>
</feature>
<reference evidence="2" key="1">
    <citation type="submission" date="2016-01" db="EMBL/GenBank/DDBJ databases">
        <title>Reference transcriptome for the parasite Schistocephalus solidus: insights into the molecular evolution of parasitism.</title>
        <authorList>
            <person name="Hebert F.O."/>
            <person name="Grambauer S."/>
            <person name="Barber I."/>
            <person name="Landry C.R."/>
            <person name="Aubin-Horth N."/>
        </authorList>
    </citation>
    <scope>NUCLEOTIDE SEQUENCE</scope>
</reference>
<feature type="compositionally biased region" description="Polar residues" evidence="1">
    <location>
        <begin position="631"/>
        <end position="646"/>
    </location>
</feature>
<feature type="compositionally biased region" description="Low complexity" evidence="1">
    <location>
        <begin position="205"/>
        <end position="220"/>
    </location>
</feature>